<evidence type="ECO:0000256" key="5">
    <source>
        <dbReference type="ARBA" id="ARBA00023136"/>
    </source>
</evidence>
<evidence type="ECO:0000256" key="6">
    <source>
        <dbReference type="SAM" id="MobiDB-lite"/>
    </source>
</evidence>
<feature type="region of interest" description="Disordered" evidence="6">
    <location>
        <begin position="80"/>
        <end position="103"/>
    </location>
</feature>
<feature type="transmembrane region" description="Helical" evidence="7">
    <location>
        <begin position="257"/>
        <end position="278"/>
    </location>
</feature>
<comment type="similarity">
    <text evidence="2">Belongs to the OXA1/ALB3/YidC (TC 2.A.9.2) family.</text>
</comment>
<dbReference type="InterPro" id="IPR001708">
    <property type="entry name" value="YidC/ALB3/OXA1/COX18"/>
</dbReference>
<keyword evidence="5 7" id="KW-0472">Membrane</keyword>
<feature type="transmembrane region" description="Helical" evidence="7">
    <location>
        <begin position="206"/>
        <end position="229"/>
    </location>
</feature>
<protein>
    <submittedName>
        <fullName evidence="8">Uncharacterized protein</fullName>
    </submittedName>
</protein>
<evidence type="ECO:0000256" key="3">
    <source>
        <dbReference type="ARBA" id="ARBA00022692"/>
    </source>
</evidence>
<dbReference type="GO" id="GO:0032979">
    <property type="term" value="P:protein insertion into mitochondrial inner membrane from matrix"/>
    <property type="evidence" value="ECO:0007669"/>
    <property type="project" value="TreeGrafter"/>
</dbReference>
<dbReference type="PANTHER" id="PTHR12428">
    <property type="entry name" value="OXA1"/>
    <property type="match status" value="1"/>
</dbReference>
<name>A0A8T2TSE9_CERRI</name>
<keyword evidence="4 7" id="KW-1133">Transmembrane helix</keyword>
<organism evidence="8 9">
    <name type="scientific">Ceratopteris richardii</name>
    <name type="common">Triangle waterfern</name>
    <dbReference type="NCBI Taxonomy" id="49495"/>
    <lineage>
        <taxon>Eukaryota</taxon>
        <taxon>Viridiplantae</taxon>
        <taxon>Streptophyta</taxon>
        <taxon>Embryophyta</taxon>
        <taxon>Tracheophyta</taxon>
        <taxon>Polypodiopsida</taxon>
        <taxon>Polypodiidae</taxon>
        <taxon>Polypodiales</taxon>
        <taxon>Pteridineae</taxon>
        <taxon>Pteridaceae</taxon>
        <taxon>Parkerioideae</taxon>
        <taxon>Ceratopteris</taxon>
    </lineage>
</organism>
<dbReference type="GO" id="GO:0005743">
    <property type="term" value="C:mitochondrial inner membrane"/>
    <property type="evidence" value="ECO:0007669"/>
    <property type="project" value="TreeGrafter"/>
</dbReference>
<dbReference type="SUPFAM" id="SSF48452">
    <property type="entry name" value="TPR-like"/>
    <property type="match status" value="1"/>
</dbReference>
<dbReference type="EMBL" id="CM035416">
    <property type="protein sequence ID" value="KAH7424355.1"/>
    <property type="molecule type" value="Genomic_DNA"/>
</dbReference>
<dbReference type="Proteomes" id="UP000825935">
    <property type="component" value="Chromosome 11"/>
</dbReference>
<evidence type="ECO:0000256" key="2">
    <source>
        <dbReference type="ARBA" id="ARBA00010583"/>
    </source>
</evidence>
<accession>A0A8T2TSE9</accession>
<evidence type="ECO:0000256" key="1">
    <source>
        <dbReference type="ARBA" id="ARBA00004141"/>
    </source>
</evidence>
<evidence type="ECO:0000256" key="7">
    <source>
        <dbReference type="SAM" id="Phobius"/>
    </source>
</evidence>
<evidence type="ECO:0000313" key="9">
    <source>
        <dbReference type="Proteomes" id="UP000825935"/>
    </source>
</evidence>
<dbReference type="InterPro" id="IPR011990">
    <property type="entry name" value="TPR-like_helical_dom_sf"/>
</dbReference>
<dbReference type="Gene3D" id="1.25.40.10">
    <property type="entry name" value="Tetratricopeptide repeat domain"/>
    <property type="match status" value="1"/>
</dbReference>
<feature type="transmembrane region" description="Helical" evidence="7">
    <location>
        <begin position="298"/>
        <end position="313"/>
    </location>
</feature>
<dbReference type="GO" id="GO:0032977">
    <property type="term" value="F:membrane insertase activity"/>
    <property type="evidence" value="ECO:0007669"/>
    <property type="project" value="InterPro"/>
</dbReference>
<dbReference type="InterPro" id="IPR019734">
    <property type="entry name" value="TPR_rpt"/>
</dbReference>
<dbReference type="OMA" id="KLIDACP"/>
<sequence length="519" mass="57296">MACRALGRNIHRASCSLSSLRSLIAHSPIGDVPLSSSQAVQSSSSLSSLSHTGMLKGVSSSPSETLFLYSFVGQRHFSSTPYSSDSEGRPNDGVSICSSNAEDPTSPVAEGLVADSSLDIPSPAGFTIACLDALNNVTGLPWWATLSLSAVILRALLVPVKSIQIQKVAELHKIGPKLQLQRLFMGNFMEEYRQLRKRKRELSAPSFLWIHGPVIFLQVPLVVTVLYSIRKMALLNHVGFDMGGFLWKDLTVPGQGLAGAVLPFTIAAAYLANLHVLFRDYRDVDGFLGKVEKSFRKFLKYCTILVFGFSYNAPQAIHVFLAPHFLMTLLQTVLLEKRIFKMKSVEPTTRLNATHEGPGLFNGEPMVTSKHYEKLLKDAGTSFNQGDSSQAIELLRDAIKEDPEKGEAYALLGLVYKFQKDWENSATYYKEAILKDGSDDFKLAVYAGCGLALMKKGATMECVDVLRPIKNFKVPERPDSRHCYRACLAFLSRALLESGFKDESQEVMSMYKKVEVGTK</sequence>
<gene>
    <name evidence="8" type="ORF">KP509_11G004100</name>
</gene>
<dbReference type="OrthoDB" id="2148490at2759"/>
<dbReference type="PANTHER" id="PTHR12428:SF65">
    <property type="entry name" value="CYTOCHROME C OXIDASE ASSEMBLY PROTEIN COX18, MITOCHONDRIAL"/>
    <property type="match status" value="1"/>
</dbReference>
<evidence type="ECO:0000256" key="4">
    <source>
        <dbReference type="ARBA" id="ARBA00022989"/>
    </source>
</evidence>
<comment type="caution">
    <text evidence="8">The sequence shown here is derived from an EMBL/GenBank/DDBJ whole genome shotgun (WGS) entry which is preliminary data.</text>
</comment>
<dbReference type="AlphaFoldDB" id="A0A8T2TSE9"/>
<evidence type="ECO:0000313" key="8">
    <source>
        <dbReference type="EMBL" id="KAH7424355.1"/>
    </source>
</evidence>
<dbReference type="SMART" id="SM00028">
    <property type="entry name" value="TPR"/>
    <property type="match status" value="2"/>
</dbReference>
<reference evidence="8" key="1">
    <citation type="submission" date="2021-08" db="EMBL/GenBank/DDBJ databases">
        <title>WGS assembly of Ceratopteris richardii.</title>
        <authorList>
            <person name="Marchant D.B."/>
            <person name="Chen G."/>
            <person name="Jenkins J."/>
            <person name="Shu S."/>
            <person name="Leebens-Mack J."/>
            <person name="Grimwood J."/>
            <person name="Schmutz J."/>
            <person name="Soltis P."/>
            <person name="Soltis D."/>
            <person name="Chen Z.-H."/>
        </authorList>
    </citation>
    <scope>NUCLEOTIDE SEQUENCE</scope>
    <source>
        <strain evidence="8">Whitten #5841</strain>
        <tissue evidence="8">Leaf</tissue>
    </source>
</reference>
<keyword evidence="9" id="KW-1185">Reference proteome</keyword>
<comment type="subcellular location">
    <subcellularLocation>
        <location evidence="1">Membrane</location>
        <topology evidence="1">Multi-pass membrane protein</topology>
    </subcellularLocation>
</comment>
<keyword evidence="3 7" id="KW-0812">Transmembrane</keyword>
<proteinExistence type="inferred from homology"/>